<feature type="binding site" evidence="2">
    <location>
        <position position="81"/>
    </location>
    <ligand>
        <name>substrate</name>
    </ligand>
</feature>
<keyword evidence="4" id="KW-1185">Reference proteome</keyword>
<dbReference type="NCBIfam" id="TIGR00512">
    <property type="entry name" value="salvage_mtnA"/>
    <property type="match status" value="1"/>
</dbReference>
<dbReference type="SUPFAM" id="SSF100950">
    <property type="entry name" value="NagB/RpiA/CoA transferase-like"/>
    <property type="match status" value="1"/>
</dbReference>
<dbReference type="InterPro" id="IPR027363">
    <property type="entry name" value="M1Pi_N"/>
</dbReference>
<feature type="binding site" evidence="2">
    <location>
        <begin position="239"/>
        <end position="240"/>
    </location>
    <ligand>
        <name>substrate</name>
    </ligand>
</feature>
<dbReference type="InterPro" id="IPR037171">
    <property type="entry name" value="NagB/RpiA_transferase-like"/>
</dbReference>
<dbReference type="EMBL" id="CP036280">
    <property type="protein sequence ID" value="QDU72541.1"/>
    <property type="molecule type" value="Genomic_DNA"/>
</dbReference>
<name>A0A518BZZ9_9BACT</name>
<dbReference type="NCBIfam" id="NF004326">
    <property type="entry name" value="PRK05720.1"/>
    <property type="match status" value="1"/>
</dbReference>
<reference evidence="3 4" key="1">
    <citation type="submission" date="2019-02" db="EMBL/GenBank/DDBJ databases">
        <title>Deep-cultivation of Planctomycetes and their phenomic and genomic characterization uncovers novel biology.</title>
        <authorList>
            <person name="Wiegand S."/>
            <person name="Jogler M."/>
            <person name="Boedeker C."/>
            <person name="Pinto D."/>
            <person name="Vollmers J."/>
            <person name="Rivas-Marin E."/>
            <person name="Kohn T."/>
            <person name="Peeters S.H."/>
            <person name="Heuer A."/>
            <person name="Rast P."/>
            <person name="Oberbeckmann S."/>
            <person name="Bunk B."/>
            <person name="Jeske O."/>
            <person name="Meyerdierks A."/>
            <person name="Storesund J.E."/>
            <person name="Kallscheuer N."/>
            <person name="Luecker S."/>
            <person name="Lage O.M."/>
            <person name="Pohl T."/>
            <person name="Merkel B.J."/>
            <person name="Hornburger P."/>
            <person name="Mueller R.-W."/>
            <person name="Bruemmer F."/>
            <person name="Labrenz M."/>
            <person name="Spormann A.M."/>
            <person name="Op den Camp H."/>
            <person name="Overmann J."/>
            <person name="Amann R."/>
            <person name="Jetten M.S.M."/>
            <person name="Mascher T."/>
            <person name="Medema M.H."/>
            <person name="Devos D.P."/>
            <person name="Kaster A.-K."/>
            <person name="Ovreas L."/>
            <person name="Rohde M."/>
            <person name="Galperin M.Y."/>
            <person name="Jogler C."/>
        </authorList>
    </citation>
    <scope>NUCLEOTIDE SEQUENCE [LARGE SCALE GENOMIC DNA]</scope>
    <source>
        <strain evidence="3 4">Pan265</strain>
    </source>
</reference>
<keyword evidence="2" id="KW-0486">Methionine biosynthesis</keyword>
<evidence type="ECO:0000256" key="1">
    <source>
        <dbReference type="ARBA" id="ARBA00023235"/>
    </source>
</evidence>
<dbReference type="HAMAP" id="MF_01678">
    <property type="entry name" value="Salvage_MtnA"/>
    <property type="match status" value="1"/>
</dbReference>
<sequence length="344" mass="36447">MLRPIEWVGDTDGHLRLLDQTRLPATTEYIDCTDVDTVWHAIKRLSVRGAPAIGISAAYGCVIGARNNQLDEAIAHLRTSRPTAVNLFWALDRIAALKTTDPQRILDEAHAIADEDDAMCRSIGRHALALIDSLTAKAPDRPLRLITHCNAGKLATGGIGTATAAAYLAKEQGRDVTVYADETRPLLQGARLTAFELTDAGIDVRLICDGAASEVLRAGAVDAAIVGADRIAANGDTANKVGTCGLASLARHHGIPFLVAAPHSTFDLNTATGNAIPIEERAAEEVTEGFGTRTAPPDVRVFNPAFDITPANLITAIVTDQGVIRPVSEAAVRDHLAVDTEPAR</sequence>
<comment type="function">
    <text evidence="2">Catalyzes the interconversion of methylthioribose-1-phosphate (MTR-1-P) into methylthioribulose-1-phosphate (MTRu-1-P).</text>
</comment>
<dbReference type="Pfam" id="PF01008">
    <property type="entry name" value="IF-2B"/>
    <property type="match status" value="1"/>
</dbReference>
<dbReference type="Gene3D" id="1.20.120.420">
    <property type="entry name" value="translation initiation factor eif-2b, domain 1"/>
    <property type="match status" value="1"/>
</dbReference>
<evidence type="ECO:0000313" key="4">
    <source>
        <dbReference type="Proteomes" id="UP000320386"/>
    </source>
</evidence>
<dbReference type="EC" id="5.3.1.23" evidence="2"/>
<proteinExistence type="inferred from homology"/>
<dbReference type="FunFam" id="3.40.50.10470:FF:000006">
    <property type="entry name" value="Methylthioribose-1-phosphate isomerase"/>
    <property type="match status" value="1"/>
</dbReference>
<dbReference type="PANTHER" id="PTHR43475:SF1">
    <property type="entry name" value="METHYLTHIORIBOSE-1-PHOSPHATE ISOMERASE"/>
    <property type="match status" value="1"/>
</dbReference>
<keyword evidence="2" id="KW-0028">Amino-acid biosynthesis</keyword>
<comment type="similarity">
    <text evidence="2">Belongs to the EIF-2B alpha/beta/delta subunits family. MtnA subfamily.</text>
</comment>
<dbReference type="PANTHER" id="PTHR43475">
    <property type="entry name" value="METHYLTHIORIBOSE-1-PHOSPHATE ISOMERASE"/>
    <property type="match status" value="1"/>
</dbReference>
<dbReference type="KEGG" id="mcad:Pan265_24100"/>
<feature type="binding site" evidence="2">
    <location>
        <position position="188"/>
    </location>
    <ligand>
        <name>substrate</name>
    </ligand>
</feature>
<accession>A0A518BZZ9</accession>
<dbReference type="NCBIfam" id="TIGR00524">
    <property type="entry name" value="eIF-2B_rel"/>
    <property type="match status" value="1"/>
</dbReference>
<protein>
    <recommendedName>
        <fullName evidence="2">Methylthioribose-1-phosphate isomerase</fullName>
        <shortName evidence="2">M1Pi</shortName>
        <shortName evidence="2">MTR-1-P isomerase</shortName>
        <ecNumber evidence="2">5.3.1.23</ecNumber>
    </recommendedName>
    <alternativeName>
        <fullName evidence="2">S-methyl-5-thioribose-1-phosphate isomerase</fullName>
    </alternativeName>
</protein>
<dbReference type="InterPro" id="IPR005251">
    <property type="entry name" value="IF-M1Pi"/>
</dbReference>
<dbReference type="InterPro" id="IPR000649">
    <property type="entry name" value="IF-2B-related"/>
</dbReference>
<feature type="binding site" evidence="2">
    <location>
        <begin position="48"/>
        <end position="50"/>
    </location>
    <ligand>
        <name>substrate</name>
    </ligand>
</feature>
<dbReference type="OrthoDB" id="9803436at2"/>
<dbReference type="InterPro" id="IPR011559">
    <property type="entry name" value="Initiation_fac_2B_a/b/d"/>
</dbReference>
<dbReference type="Proteomes" id="UP000320386">
    <property type="component" value="Chromosome"/>
</dbReference>
<dbReference type="Gene3D" id="3.40.50.10470">
    <property type="entry name" value="Translation initiation factor eif-2b, domain 2"/>
    <property type="match status" value="1"/>
</dbReference>
<evidence type="ECO:0000256" key="2">
    <source>
        <dbReference type="HAMAP-Rule" id="MF_01678"/>
    </source>
</evidence>
<feature type="site" description="Transition state stabilizer" evidence="2">
    <location>
        <position position="149"/>
    </location>
</feature>
<dbReference type="InterPro" id="IPR042529">
    <property type="entry name" value="IF_2B-like_C"/>
</dbReference>
<dbReference type="AlphaFoldDB" id="A0A518BZZ9"/>
<dbReference type="GO" id="GO:0046523">
    <property type="term" value="F:S-methyl-5-thioribose-1-phosphate isomerase activity"/>
    <property type="evidence" value="ECO:0007669"/>
    <property type="project" value="UniProtKB-UniRule"/>
</dbReference>
<gene>
    <name evidence="2 3" type="primary">mtnA</name>
    <name evidence="3" type="ORF">Pan265_24100</name>
</gene>
<comment type="pathway">
    <text evidence="2">Amino-acid biosynthesis; L-methionine biosynthesis via salvage pathway; L-methionine from S-methyl-5-thio-alpha-D-ribose 1-phosphate: step 1/6.</text>
</comment>
<dbReference type="GO" id="GO:0019509">
    <property type="term" value="P:L-methionine salvage from methylthioadenosine"/>
    <property type="evidence" value="ECO:0007669"/>
    <property type="project" value="UniProtKB-UniRule"/>
</dbReference>
<evidence type="ECO:0000313" key="3">
    <source>
        <dbReference type="EMBL" id="QDU72541.1"/>
    </source>
</evidence>
<dbReference type="UniPathway" id="UPA00904">
    <property type="reaction ID" value="UER00874"/>
</dbReference>
<organism evidence="3 4">
    <name type="scientific">Mucisphaera calidilacus</name>
    <dbReference type="NCBI Taxonomy" id="2527982"/>
    <lineage>
        <taxon>Bacteria</taxon>
        <taxon>Pseudomonadati</taxon>
        <taxon>Planctomycetota</taxon>
        <taxon>Phycisphaerae</taxon>
        <taxon>Phycisphaerales</taxon>
        <taxon>Phycisphaeraceae</taxon>
        <taxon>Mucisphaera</taxon>
    </lineage>
</organism>
<feature type="active site" description="Proton donor" evidence="2">
    <location>
        <position position="229"/>
    </location>
</feature>
<comment type="catalytic activity">
    <reaction evidence="2">
        <text>5-(methylsulfanyl)-alpha-D-ribose 1-phosphate = 5-(methylsulfanyl)-D-ribulose 1-phosphate</text>
        <dbReference type="Rhea" id="RHEA:19989"/>
        <dbReference type="ChEBI" id="CHEBI:58533"/>
        <dbReference type="ChEBI" id="CHEBI:58548"/>
        <dbReference type="EC" id="5.3.1.23"/>
    </reaction>
</comment>
<dbReference type="RefSeq" id="WP_145446717.1">
    <property type="nucleotide sequence ID" value="NZ_CP036280.1"/>
</dbReference>
<keyword evidence="1 2" id="KW-0413">Isomerase</keyword>